<feature type="active site" description="Glycyl thioester intermediate" evidence="7">
    <location>
        <position position="724"/>
    </location>
</feature>
<dbReference type="PANTHER" id="PTHR45700">
    <property type="entry name" value="UBIQUITIN-PROTEIN LIGASE E3C"/>
    <property type="match status" value="1"/>
</dbReference>
<gene>
    <name evidence="9" type="ORF">WJX84_008033</name>
</gene>
<evidence type="ECO:0000256" key="2">
    <source>
        <dbReference type="ARBA" id="ARBA00012485"/>
    </source>
</evidence>
<evidence type="ECO:0000256" key="1">
    <source>
        <dbReference type="ARBA" id="ARBA00000885"/>
    </source>
</evidence>
<accession>A0AAW1TC63</accession>
<dbReference type="GO" id="GO:0006511">
    <property type="term" value="P:ubiquitin-dependent protein catabolic process"/>
    <property type="evidence" value="ECO:0007669"/>
    <property type="project" value="TreeGrafter"/>
</dbReference>
<dbReference type="Gene3D" id="3.90.1750.10">
    <property type="entry name" value="Hect, E3 ligase catalytic domains"/>
    <property type="match status" value="1"/>
</dbReference>
<dbReference type="InterPro" id="IPR000569">
    <property type="entry name" value="HECT_dom"/>
</dbReference>
<dbReference type="SMART" id="SM00119">
    <property type="entry name" value="HECTc"/>
    <property type="match status" value="1"/>
</dbReference>
<name>A0AAW1TC63_9CHLO</name>
<keyword evidence="3" id="KW-0808">Transferase</keyword>
<dbReference type="CDD" id="cd00078">
    <property type="entry name" value="HECTc"/>
    <property type="match status" value="1"/>
</dbReference>
<evidence type="ECO:0000259" key="8">
    <source>
        <dbReference type="PROSITE" id="PS50237"/>
    </source>
</evidence>
<dbReference type="InterPro" id="IPR035983">
    <property type="entry name" value="Hect_E3_ubiquitin_ligase"/>
</dbReference>
<dbReference type="FunFam" id="3.30.2160.10:FF:000002">
    <property type="entry name" value="Putative Ubiquitin-protein ligase E3C"/>
    <property type="match status" value="1"/>
</dbReference>
<evidence type="ECO:0000313" key="10">
    <source>
        <dbReference type="Proteomes" id="UP001485043"/>
    </source>
</evidence>
<dbReference type="SUPFAM" id="SSF56204">
    <property type="entry name" value="Hect, E3 ligase catalytic domain"/>
    <property type="match status" value="1"/>
</dbReference>
<feature type="domain" description="HECT" evidence="8">
    <location>
        <begin position="409"/>
        <end position="756"/>
    </location>
</feature>
<evidence type="ECO:0000256" key="3">
    <source>
        <dbReference type="ARBA" id="ARBA00022679"/>
    </source>
</evidence>
<dbReference type="Pfam" id="PF00632">
    <property type="entry name" value="HECT"/>
    <property type="match status" value="1"/>
</dbReference>
<evidence type="ECO:0000256" key="6">
    <source>
        <dbReference type="ARBA" id="ARBA00061247"/>
    </source>
</evidence>
<comment type="caution">
    <text evidence="9">The sequence shown here is derived from an EMBL/GenBank/DDBJ whole genome shotgun (WGS) entry which is preliminary data.</text>
</comment>
<dbReference type="FunFam" id="3.30.2410.10:FF:000003">
    <property type="entry name" value="probable E3 ubiquitin-protein ligase HERC4 isoform X1"/>
    <property type="match status" value="1"/>
</dbReference>
<dbReference type="GO" id="GO:0061630">
    <property type="term" value="F:ubiquitin protein ligase activity"/>
    <property type="evidence" value="ECO:0007669"/>
    <property type="project" value="UniProtKB-EC"/>
</dbReference>
<dbReference type="PROSITE" id="PS50237">
    <property type="entry name" value="HECT"/>
    <property type="match status" value="1"/>
</dbReference>
<keyword evidence="10" id="KW-1185">Reference proteome</keyword>
<organism evidence="9 10">
    <name type="scientific">Apatococcus fuscideae</name>
    <dbReference type="NCBI Taxonomy" id="2026836"/>
    <lineage>
        <taxon>Eukaryota</taxon>
        <taxon>Viridiplantae</taxon>
        <taxon>Chlorophyta</taxon>
        <taxon>core chlorophytes</taxon>
        <taxon>Trebouxiophyceae</taxon>
        <taxon>Chlorellales</taxon>
        <taxon>Chlorellaceae</taxon>
        <taxon>Apatococcus</taxon>
    </lineage>
</organism>
<evidence type="ECO:0000256" key="5">
    <source>
        <dbReference type="ARBA" id="ARBA00057703"/>
    </source>
</evidence>
<evidence type="ECO:0000256" key="4">
    <source>
        <dbReference type="ARBA" id="ARBA00022786"/>
    </source>
</evidence>
<dbReference type="InterPro" id="IPR044611">
    <property type="entry name" value="E3A/B/C-like"/>
</dbReference>
<reference evidence="9 10" key="1">
    <citation type="journal article" date="2024" name="Nat. Commun.">
        <title>Phylogenomics reveals the evolutionary origins of lichenization in chlorophyte algae.</title>
        <authorList>
            <person name="Puginier C."/>
            <person name="Libourel C."/>
            <person name="Otte J."/>
            <person name="Skaloud P."/>
            <person name="Haon M."/>
            <person name="Grisel S."/>
            <person name="Petersen M."/>
            <person name="Berrin J.G."/>
            <person name="Delaux P.M."/>
            <person name="Dal Grande F."/>
            <person name="Keller J."/>
        </authorList>
    </citation>
    <scope>NUCLEOTIDE SEQUENCE [LARGE SCALE GENOMIC DNA]</scope>
    <source>
        <strain evidence="9 10">SAG 2523</strain>
    </source>
</reference>
<protein>
    <recommendedName>
        <fullName evidence="2">HECT-type E3 ubiquitin transferase</fullName>
        <ecNumber evidence="2">2.3.2.26</ecNumber>
    </recommendedName>
</protein>
<dbReference type="EC" id="2.3.2.26" evidence="2"/>
<dbReference type="Proteomes" id="UP001485043">
    <property type="component" value="Unassembled WGS sequence"/>
</dbReference>
<keyword evidence="4 7" id="KW-0833">Ubl conjugation pathway</keyword>
<comment type="function">
    <text evidence="5">Probable E3 ubiquitin-protein ligase which mediates ubiquitination and subsequent proteasomal degradation of target proteins.</text>
</comment>
<dbReference type="AlphaFoldDB" id="A0AAW1TC63"/>
<dbReference type="EMBL" id="JALJOV010000151">
    <property type="protein sequence ID" value="KAK9866571.1"/>
    <property type="molecule type" value="Genomic_DNA"/>
</dbReference>
<dbReference type="GO" id="GO:0000209">
    <property type="term" value="P:protein polyubiquitination"/>
    <property type="evidence" value="ECO:0007669"/>
    <property type="project" value="InterPro"/>
</dbReference>
<dbReference type="Gene3D" id="3.30.2160.10">
    <property type="entry name" value="Hect, E3 ligase catalytic domain"/>
    <property type="match status" value="1"/>
</dbReference>
<evidence type="ECO:0000313" key="9">
    <source>
        <dbReference type="EMBL" id="KAK9866571.1"/>
    </source>
</evidence>
<dbReference type="PANTHER" id="PTHR45700:SF2">
    <property type="entry name" value="UBIQUITIN-PROTEIN LIGASE E3C"/>
    <property type="match status" value="1"/>
</dbReference>
<sequence length="756" mass="81743">MLHLAAGQLEQRVLSGRRVQILQRSKVLQDPAMAKAFGDVVLSLVHTAVKLCRTPSRPNEVFIHEDAEGLLRWWRLGEGVLLQQLLAGMGPEAGTINMIALAHSLLAGLPHLLDAGGFTKQAKDQETGRYLSGLAFGLPWLSTLWRWLAHDVSLPLEAHAEATRGWDIASIAQGIHGLAHHHAIALGVFSRLYAHHLLVLDDHDFHSAQRLFTLGQQRAIATVFNTLIFRTACPVLQVWPQQRQSQAPSVLQSLEAIGSPSCLLQVWAPALLRRLYERDGRRAFCPPALWLAPFRSQFSSCAKVSDQAFNASAVIRALEQRGLGSLSTSSIPVGPAKSSNPAALASLLAIAPQTVPFAQRVEIFRALVAADRASGHWDKVPAEGGPRPLPVVVQRGTVLEGGRRALGAAGTALKGRLAVTFTDAQGLGEAGLDHGGLTKELLEEAAAEGFNADHGLFTATSNGQAYPQPAAVQIPNGLSLLRFLGSIFGKALYDGMLLDYPLAHIFVRILQGHRPLFDELATLDAQLHQSLSQLKQYEGDVADLGLDFTVEDETFGRRTVQELRSGGADVPVTNENKLQYAHLMADWHLNTRLQGPAAAFAEGLAQIIPAAWLRLFSPAEFNQLLSGGEGGGLDMADLEAHTVYSNGYTRSSPAVKSFWKVASSLTVEEISAMLRFVTACRRAPLGGFQHLRPAFCIHQVACSVPALARFGGQDIERLPSASTCFNLLKLPNYRRTSTLKAKLLQAISSSAGFDLS</sequence>
<comment type="catalytic activity">
    <reaction evidence="1">
        <text>S-ubiquitinyl-[E2 ubiquitin-conjugating enzyme]-L-cysteine + [acceptor protein]-L-lysine = [E2 ubiquitin-conjugating enzyme]-L-cysteine + N(6)-ubiquitinyl-[acceptor protein]-L-lysine.</text>
        <dbReference type="EC" id="2.3.2.26"/>
    </reaction>
</comment>
<evidence type="ECO:0000256" key="7">
    <source>
        <dbReference type="PROSITE-ProRule" id="PRU00104"/>
    </source>
</evidence>
<proteinExistence type="inferred from homology"/>
<comment type="similarity">
    <text evidence="6">Belongs to the UPL family.</text>
</comment>
<dbReference type="Gene3D" id="3.30.2410.10">
    <property type="entry name" value="Hect, E3 ligase catalytic domain"/>
    <property type="match status" value="1"/>
</dbReference>